<evidence type="ECO:0000313" key="8">
    <source>
        <dbReference type="EMBL" id="KAB2627406.1"/>
    </source>
</evidence>
<accession>A0A5N5HHB8</accession>
<keyword evidence="4 7" id="KW-1133">Transmembrane helix</keyword>
<dbReference type="PROSITE" id="PS01022">
    <property type="entry name" value="PTR2_1"/>
    <property type="match status" value="1"/>
</dbReference>
<evidence type="ECO:0000256" key="3">
    <source>
        <dbReference type="ARBA" id="ARBA00022692"/>
    </source>
</evidence>
<reference evidence="9" key="2">
    <citation type="submission" date="2019-10" db="EMBL/GenBank/DDBJ databases">
        <title>A de novo genome assembly of a pear dwarfing rootstock.</title>
        <authorList>
            <person name="Wang F."/>
            <person name="Wang J."/>
            <person name="Li S."/>
            <person name="Zhang Y."/>
            <person name="Fang M."/>
            <person name="Ma L."/>
            <person name="Zhao Y."/>
            <person name="Jiang S."/>
        </authorList>
    </citation>
    <scope>NUCLEOTIDE SEQUENCE [LARGE SCALE GENOMIC DNA]</scope>
</reference>
<name>A0A5N5HHB8_9ROSA</name>
<feature type="region of interest" description="Disordered" evidence="6">
    <location>
        <begin position="1"/>
        <end position="21"/>
    </location>
</feature>
<dbReference type="EMBL" id="SMOL01000157">
    <property type="protein sequence ID" value="KAB2627406.1"/>
    <property type="molecule type" value="Genomic_DNA"/>
</dbReference>
<dbReference type="GO" id="GO:0022857">
    <property type="term" value="F:transmembrane transporter activity"/>
    <property type="evidence" value="ECO:0007669"/>
    <property type="project" value="InterPro"/>
</dbReference>
<dbReference type="GO" id="GO:0016020">
    <property type="term" value="C:membrane"/>
    <property type="evidence" value="ECO:0007669"/>
    <property type="project" value="UniProtKB-SubCell"/>
</dbReference>
<organism evidence="8 9">
    <name type="scientific">Pyrus ussuriensis x Pyrus communis</name>
    <dbReference type="NCBI Taxonomy" id="2448454"/>
    <lineage>
        <taxon>Eukaryota</taxon>
        <taxon>Viridiplantae</taxon>
        <taxon>Streptophyta</taxon>
        <taxon>Embryophyta</taxon>
        <taxon>Tracheophyta</taxon>
        <taxon>Spermatophyta</taxon>
        <taxon>Magnoliopsida</taxon>
        <taxon>eudicotyledons</taxon>
        <taxon>Gunneridae</taxon>
        <taxon>Pentapetalae</taxon>
        <taxon>rosids</taxon>
        <taxon>fabids</taxon>
        <taxon>Rosales</taxon>
        <taxon>Rosaceae</taxon>
        <taxon>Amygdaloideae</taxon>
        <taxon>Maleae</taxon>
        <taxon>Pyrus</taxon>
    </lineage>
</organism>
<dbReference type="Gene3D" id="1.20.1250.20">
    <property type="entry name" value="MFS general substrate transporter like domains"/>
    <property type="match status" value="1"/>
</dbReference>
<keyword evidence="5 7" id="KW-0472">Membrane</keyword>
<evidence type="ECO:0000256" key="6">
    <source>
        <dbReference type="SAM" id="MobiDB-lite"/>
    </source>
</evidence>
<dbReference type="SUPFAM" id="SSF103473">
    <property type="entry name" value="MFS general substrate transporter"/>
    <property type="match status" value="1"/>
</dbReference>
<dbReference type="GO" id="GO:0006857">
    <property type="term" value="P:oligopeptide transport"/>
    <property type="evidence" value="ECO:0007669"/>
    <property type="project" value="InterPro"/>
</dbReference>
<comment type="similarity">
    <text evidence="2">Belongs to the major facilitator superfamily. Proton-dependent oligopeptide transporter (POT/PTR) (TC 2.A.17) family.</text>
</comment>
<feature type="transmembrane region" description="Helical" evidence="7">
    <location>
        <begin position="379"/>
        <end position="400"/>
    </location>
</feature>
<evidence type="ECO:0000313" key="9">
    <source>
        <dbReference type="Proteomes" id="UP000327157"/>
    </source>
</evidence>
<dbReference type="Pfam" id="PF00854">
    <property type="entry name" value="PTR2"/>
    <property type="match status" value="1"/>
</dbReference>
<dbReference type="InterPro" id="IPR018456">
    <property type="entry name" value="PTR2_symporter_CS"/>
</dbReference>
<feature type="transmembrane region" description="Helical" evidence="7">
    <location>
        <begin position="103"/>
        <end position="120"/>
    </location>
</feature>
<gene>
    <name evidence="8" type="ORF">D8674_021024</name>
</gene>
<comment type="caution">
    <text evidence="8">The sequence shown here is derived from an EMBL/GenBank/DDBJ whole genome shotgun (WGS) entry which is preliminary data.</text>
</comment>
<feature type="transmembrane region" description="Helical" evidence="7">
    <location>
        <begin position="166"/>
        <end position="189"/>
    </location>
</feature>
<evidence type="ECO:0000256" key="5">
    <source>
        <dbReference type="ARBA" id="ARBA00023136"/>
    </source>
</evidence>
<feature type="transmembrane region" description="Helical" evidence="7">
    <location>
        <begin position="195"/>
        <end position="217"/>
    </location>
</feature>
<proteinExistence type="inferred from homology"/>
<reference evidence="8 9" key="1">
    <citation type="submission" date="2019-09" db="EMBL/GenBank/DDBJ databases">
        <authorList>
            <person name="Ou C."/>
        </authorList>
    </citation>
    <scope>NUCLEOTIDE SEQUENCE [LARGE SCALE GENOMIC DNA]</scope>
    <source>
        <strain evidence="8">S2</strain>
        <tissue evidence="8">Leaf</tissue>
    </source>
</reference>
<feature type="transmembrane region" description="Helical" evidence="7">
    <location>
        <begin position="338"/>
        <end position="359"/>
    </location>
</feature>
<protein>
    <submittedName>
        <fullName evidence="8">Protein NRT1/ PTR FAMILY 5.4-like</fullName>
    </submittedName>
</protein>
<evidence type="ECO:0000256" key="7">
    <source>
        <dbReference type="SAM" id="Phobius"/>
    </source>
</evidence>
<evidence type="ECO:0000256" key="4">
    <source>
        <dbReference type="ARBA" id="ARBA00022989"/>
    </source>
</evidence>
<dbReference type="PANTHER" id="PTHR11654">
    <property type="entry name" value="OLIGOPEPTIDE TRANSPORTER-RELATED"/>
    <property type="match status" value="1"/>
</dbReference>
<evidence type="ECO:0000256" key="2">
    <source>
        <dbReference type="ARBA" id="ARBA00005982"/>
    </source>
</evidence>
<feature type="compositionally biased region" description="Basic and acidic residues" evidence="6">
    <location>
        <begin position="9"/>
        <end position="21"/>
    </location>
</feature>
<comment type="subcellular location">
    <subcellularLocation>
        <location evidence="1">Membrane</location>
        <topology evidence="1">Multi-pass membrane protein</topology>
    </subcellularLocation>
</comment>
<evidence type="ECO:0000256" key="1">
    <source>
        <dbReference type="ARBA" id="ARBA00004141"/>
    </source>
</evidence>
<feature type="transmembrane region" description="Helical" evidence="7">
    <location>
        <begin position="71"/>
        <end position="91"/>
    </location>
</feature>
<dbReference type="AlphaFoldDB" id="A0A5N5HHB8"/>
<feature type="transmembrane region" description="Helical" evidence="7">
    <location>
        <begin position="126"/>
        <end position="145"/>
    </location>
</feature>
<keyword evidence="9" id="KW-1185">Reference proteome</keyword>
<dbReference type="OrthoDB" id="8904098at2759"/>
<keyword evidence="3 7" id="KW-0812">Transmembrane</keyword>
<dbReference type="InterPro" id="IPR000109">
    <property type="entry name" value="POT_fam"/>
</dbReference>
<sequence length="473" mass="53121">MASSDNEDPEKNPISREERSDSRGGWSAAIFIIFVEVAERFAYFGMAGNLITYLTNELHEPIPIAVKNVNTWVGVSSLLPILGAFIADAFLGRFNTILVSSTIYLLAMMLLTITVAVIPLHYQEAIFFVALYILSIGLAGHKPCVQNFAADQFREDTPRDKKAKSSFFNWWFLGIVIGASVAILVVIYVQDYVGWAAGFGTLTGAMAVALVLFLFGYKKYRRQGPLGSPFTSVAQVFVAAARKWRRCLWRQRGSGASMEHPLVCLDKAMIVDDHDASCMTRNPWRLCSQNQVEQVKLILRLIPEWMCCLMFAVVQSFFQTTFTKQGSTMVRSIGSNFMLPEASLQIFVSLTVIVVVPIYDRVFVPTARKFTGQSSGITILQRIGIGLYLSIITIVVSGLVEAKRVSIAREHNLLDNPKTIVPMRVWWLIPHLKQKEPRSRQSRLNLDDQDPKLVAWPILQITETSDPKFNRDN</sequence>
<dbReference type="Proteomes" id="UP000327157">
    <property type="component" value="Chromosome 2"/>
</dbReference>
<dbReference type="InterPro" id="IPR036259">
    <property type="entry name" value="MFS_trans_sf"/>
</dbReference>
<reference evidence="8 9" key="3">
    <citation type="submission" date="2019-11" db="EMBL/GenBank/DDBJ databases">
        <title>A de novo genome assembly of a pear dwarfing rootstock.</title>
        <authorList>
            <person name="Wang F."/>
            <person name="Wang J."/>
            <person name="Li S."/>
            <person name="Zhang Y."/>
            <person name="Fang M."/>
            <person name="Ma L."/>
            <person name="Zhao Y."/>
            <person name="Jiang S."/>
        </authorList>
    </citation>
    <scope>NUCLEOTIDE SEQUENCE [LARGE SCALE GENOMIC DNA]</scope>
    <source>
        <strain evidence="8">S2</strain>
        <tissue evidence="8">Leaf</tissue>
    </source>
</reference>